<dbReference type="Proteomes" id="UP000085678">
    <property type="component" value="Unplaced"/>
</dbReference>
<dbReference type="RefSeq" id="XP_013380844.1">
    <property type="nucleotide sequence ID" value="XM_013525390.2"/>
</dbReference>
<organism evidence="1 2">
    <name type="scientific">Lingula anatina</name>
    <name type="common">Brachiopod</name>
    <name type="synonym">Lingula unguis</name>
    <dbReference type="NCBI Taxonomy" id="7574"/>
    <lineage>
        <taxon>Eukaryota</taxon>
        <taxon>Metazoa</taxon>
        <taxon>Spiralia</taxon>
        <taxon>Lophotrochozoa</taxon>
        <taxon>Brachiopoda</taxon>
        <taxon>Linguliformea</taxon>
        <taxon>Lingulata</taxon>
        <taxon>Lingulida</taxon>
        <taxon>Linguloidea</taxon>
        <taxon>Lingulidae</taxon>
        <taxon>Lingula</taxon>
    </lineage>
</organism>
<dbReference type="AlphaFoldDB" id="A0A1S3H6U0"/>
<evidence type="ECO:0000313" key="2">
    <source>
        <dbReference type="RefSeq" id="XP_013380844.1"/>
    </source>
</evidence>
<keyword evidence="1" id="KW-1185">Reference proteome</keyword>
<name>A0A1S3H6U0_LINAN</name>
<dbReference type="GeneID" id="106151944"/>
<reference evidence="2" key="1">
    <citation type="submission" date="2025-08" db="UniProtKB">
        <authorList>
            <consortium name="RefSeq"/>
        </authorList>
    </citation>
    <scope>IDENTIFICATION</scope>
    <source>
        <tissue evidence="2">Gonads</tissue>
    </source>
</reference>
<gene>
    <name evidence="2" type="primary">LOC106151944</name>
</gene>
<evidence type="ECO:0000313" key="1">
    <source>
        <dbReference type="Proteomes" id="UP000085678"/>
    </source>
</evidence>
<dbReference type="KEGG" id="lak:106151944"/>
<accession>A0A1S3H6U0</accession>
<protein>
    <submittedName>
        <fullName evidence="2">Uncharacterized protein LOC106151944 isoform X1</fullName>
    </submittedName>
</protein>
<proteinExistence type="predicted"/>
<dbReference type="InParanoid" id="A0A1S3H6U0"/>
<sequence>MPLYRIGIIFEKMFSKLPNSLQGTMQPEAPPWCLGSHRWLNKCWESIQHLITQQLENFTRTRKKAVLVIDSMQKLIYDCTSKLEKVKRLEKDLEQILSRPLYVCLFIFWVVFNILCPGYIEQLTENNCKHISEKSEMQKCHQHDLGGRLDNYSTDCKFEDIHGKSSMLGSPGMTNVDKYNNQGKSK</sequence>